<protein>
    <submittedName>
        <fullName evidence="2">DUF2474 domain-containing protein</fullName>
    </submittedName>
</protein>
<comment type="caution">
    <text evidence="2">The sequence shown here is derived from an EMBL/GenBank/DDBJ whole genome shotgun (WGS) entry which is preliminary data.</text>
</comment>
<keyword evidence="1" id="KW-0812">Transmembrane</keyword>
<dbReference type="InterPro" id="IPR018895">
    <property type="entry name" value="DUF2474"/>
</dbReference>
<organism evidence="2 3">
    <name type="scientific">Edaphosphingomonas fennica</name>
    <dbReference type="NCBI Taxonomy" id="114404"/>
    <lineage>
        <taxon>Bacteria</taxon>
        <taxon>Pseudomonadati</taxon>
        <taxon>Pseudomonadota</taxon>
        <taxon>Alphaproteobacteria</taxon>
        <taxon>Sphingomonadales</taxon>
        <taxon>Rhizorhabdaceae</taxon>
        <taxon>Edaphosphingomonas</taxon>
    </lineage>
</organism>
<sequence length="42" mass="4766">MATTERKPPPWLRRIGWFVAIWAMSVLAIGAVAWLLRMAIKG</sequence>
<feature type="transmembrane region" description="Helical" evidence="1">
    <location>
        <begin position="15"/>
        <end position="36"/>
    </location>
</feature>
<dbReference type="EMBL" id="PHHF01000044">
    <property type="protein sequence ID" value="PTD21195.1"/>
    <property type="molecule type" value="Genomic_DNA"/>
</dbReference>
<dbReference type="RefSeq" id="WP_107394940.1">
    <property type="nucleotide sequence ID" value="NZ_PHHF01000044.1"/>
</dbReference>
<dbReference type="Proteomes" id="UP000241206">
    <property type="component" value="Unassembled WGS sequence"/>
</dbReference>
<evidence type="ECO:0000313" key="2">
    <source>
        <dbReference type="EMBL" id="PTD21195.1"/>
    </source>
</evidence>
<accession>A0A2T4HYM8</accession>
<reference evidence="2 3" key="1">
    <citation type="submission" date="2017-11" db="EMBL/GenBank/DDBJ databases">
        <title>Sphingomonas oleivorans sp. nov., isolated from oil-contaminated soil.</title>
        <authorList>
            <person name="Wang L."/>
            <person name="Chen L."/>
        </authorList>
    </citation>
    <scope>NUCLEOTIDE SEQUENCE [LARGE SCALE GENOMIC DNA]</scope>
    <source>
        <strain evidence="2 3">K101</strain>
    </source>
</reference>
<gene>
    <name evidence="2" type="ORF">CV103_11010</name>
</gene>
<proteinExistence type="predicted"/>
<dbReference type="Pfam" id="PF10617">
    <property type="entry name" value="DUF2474"/>
    <property type="match status" value="1"/>
</dbReference>
<evidence type="ECO:0000256" key="1">
    <source>
        <dbReference type="SAM" id="Phobius"/>
    </source>
</evidence>
<name>A0A2T4HYM8_9SPHN</name>
<keyword evidence="3" id="KW-1185">Reference proteome</keyword>
<keyword evidence="1" id="KW-1133">Transmembrane helix</keyword>
<evidence type="ECO:0000313" key="3">
    <source>
        <dbReference type="Proteomes" id="UP000241206"/>
    </source>
</evidence>
<keyword evidence="1" id="KW-0472">Membrane</keyword>
<dbReference type="AlphaFoldDB" id="A0A2T4HYM8"/>